<evidence type="ECO:0000256" key="2">
    <source>
        <dbReference type="ARBA" id="ARBA00022679"/>
    </source>
</evidence>
<dbReference type="PANTHER" id="PTHR43300">
    <property type="entry name" value="ACETYLTRANSFERASE"/>
    <property type="match status" value="1"/>
</dbReference>
<dbReference type="CDD" id="cd04647">
    <property type="entry name" value="LbH_MAT_like"/>
    <property type="match status" value="1"/>
</dbReference>
<name>A0A518ELZ9_9BACT</name>
<keyword evidence="6" id="KW-1185">Reference proteome</keyword>
<proteinExistence type="inferred from homology"/>
<dbReference type="EC" id="2.3.1.89" evidence="5"/>
<keyword evidence="2 5" id="KW-0808">Transferase</keyword>
<evidence type="ECO:0000256" key="3">
    <source>
        <dbReference type="ARBA" id="ARBA00022737"/>
    </source>
</evidence>
<dbReference type="InterPro" id="IPR001451">
    <property type="entry name" value="Hexapep"/>
</dbReference>
<dbReference type="Proteomes" id="UP000320390">
    <property type="component" value="Chromosome"/>
</dbReference>
<sequence length="256" mass="26850">MGLIARLHARLIPQVSTDGEPLDRLLNDWDALGVLLRVSMGVLRGLPVRLGARHSKGLLLVGKGVTVTGAQHLTLGRGVKIEDHAEIQCRSHRGVVLGDGVTIGRNVSIRPSSYYGHEAGEGLTIGAGSCVGALSWIGASGHVTIGVDVMLGPRVTILPENHVFERLDVPIKAQGVLRRRVVIEDDCWIGAGATILSGVRIGRGSIVAAGAVVARSVPPRTVVGGIPARVLKYRSQTEGEQRLLAALKGQDPGLAA</sequence>
<protein>
    <submittedName>
        <fullName evidence="5">2,3,4,5-tetrahydropyridine-2,6-dicarboxylate N-acetyltransferase</fullName>
        <ecNumber evidence="5">2.3.1.89</ecNumber>
    </submittedName>
</protein>
<dbReference type="InterPro" id="IPR011004">
    <property type="entry name" value="Trimer_LpxA-like_sf"/>
</dbReference>
<keyword evidence="4 5" id="KW-0012">Acyltransferase</keyword>
<dbReference type="PANTHER" id="PTHR43300:SF11">
    <property type="entry name" value="ACETYLTRANSFERASE RV3034C-RELATED"/>
    <property type="match status" value="1"/>
</dbReference>
<reference evidence="5 6" key="1">
    <citation type="submission" date="2019-02" db="EMBL/GenBank/DDBJ databases">
        <title>Deep-cultivation of Planctomycetes and their phenomic and genomic characterization uncovers novel biology.</title>
        <authorList>
            <person name="Wiegand S."/>
            <person name="Jogler M."/>
            <person name="Boedeker C."/>
            <person name="Pinto D."/>
            <person name="Vollmers J."/>
            <person name="Rivas-Marin E."/>
            <person name="Kohn T."/>
            <person name="Peeters S.H."/>
            <person name="Heuer A."/>
            <person name="Rast P."/>
            <person name="Oberbeckmann S."/>
            <person name="Bunk B."/>
            <person name="Jeske O."/>
            <person name="Meyerdierks A."/>
            <person name="Storesund J.E."/>
            <person name="Kallscheuer N."/>
            <person name="Luecker S."/>
            <person name="Lage O.M."/>
            <person name="Pohl T."/>
            <person name="Merkel B.J."/>
            <person name="Hornburger P."/>
            <person name="Mueller R.-W."/>
            <person name="Bruemmer F."/>
            <person name="Labrenz M."/>
            <person name="Spormann A.M."/>
            <person name="Op den Camp H."/>
            <person name="Overmann J."/>
            <person name="Amann R."/>
            <person name="Jetten M.S.M."/>
            <person name="Mascher T."/>
            <person name="Medema M.H."/>
            <person name="Devos D.P."/>
            <person name="Kaster A.-K."/>
            <person name="Ovreas L."/>
            <person name="Rohde M."/>
            <person name="Galperin M.Y."/>
            <person name="Jogler C."/>
        </authorList>
    </citation>
    <scope>NUCLEOTIDE SEQUENCE [LARGE SCALE GENOMIC DNA]</scope>
    <source>
        <strain evidence="5 6">Poly30</strain>
    </source>
</reference>
<evidence type="ECO:0000256" key="1">
    <source>
        <dbReference type="ARBA" id="ARBA00007274"/>
    </source>
</evidence>
<dbReference type="InterPro" id="IPR050179">
    <property type="entry name" value="Trans_hexapeptide_repeat"/>
</dbReference>
<comment type="similarity">
    <text evidence="1">Belongs to the transferase hexapeptide repeat family.</text>
</comment>
<accession>A0A518ELZ9</accession>
<evidence type="ECO:0000313" key="6">
    <source>
        <dbReference type="Proteomes" id="UP000320390"/>
    </source>
</evidence>
<gene>
    <name evidence="5" type="primary">dapH</name>
    <name evidence="5" type="ORF">Poly30_06110</name>
</gene>
<dbReference type="PROSITE" id="PS00101">
    <property type="entry name" value="HEXAPEP_TRANSFERASES"/>
    <property type="match status" value="1"/>
</dbReference>
<dbReference type="GO" id="GO:0047200">
    <property type="term" value="F:tetrahydrodipicolinate N-acetyltransferase activity"/>
    <property type="evidence" value="ECO:0007669"/>
    <property type="project" value="UniProtKB-EC"/>
</dbReference>
<dbReference type="Pfam" id="PF00132">
    <property type="entry name" value="Hexapep"/>
    <property type="match status" value="1"/>
</dbReference>
<dbReference type="OrthoDB" id="285017at2"/>
<evidence type="ECO:0000256" key="4">
    <source>
        <dbReference type="ARBA" id="ARBA00023315"/>
    </source>
</evidence>
<dbReference type="Gene3D" id="2.160.10.10">
    <property type="entry name" value="Hexapeptide repeat proteins"/>
    <property type="match status" value="2"/>
</dbReference>
<dbReference type="SUPFAM" id="SSF51161">
    <property type="entry name" value="Trimeric LpxA-like enzymes"/>
    <property type="match status" value="1"/>
</dbReference>
<dbReference type="AlphaFoldDB" id="A0A518ELZ9"/>
<keyword evidence="3" id="KW-0677">Repeat</keyword>
<evidence type="ECO:0000313" key="5">
    <source>
        <dbReference type="EMBL" id="QDV05116.1"/>
    </source>
</evidence>
<dbReference type="EMBL" id="CP036434">
    <property type="protein sequence ID" value="QDV05116.1"/>
    <property type="molecule type" value="Genomic_DNA"/>
</dbReference>
<dbReference type="RefSeq" id="WP_145194539.1">
    <property type="nucleotide sequence ID" value="NZ_CP036434.1"/>
</dbReference>
<dbReference type="InterPro" id="IPR018357">
    <property type="entry name" value="Hexapep_transf_CS"/>
</dbReference>
<organism evidence="5 6">
    <name type="scientific">Saltatorellus ferox</name>
    <dbReference type="NCBI Taxonomy" id="2528018"/>
    <lineage>
        <taxon>Bacteria</taxon>
        <taxon>Pseudomonadati</taxon>
        <taxon>Planctomycetota</taxon>
        <taxon>Planctomycetia</taxon>
        <taxon>Planctomycetia incertae sedis</taxon>
        <taxon>Saltatorellus</taxon>
    </lineage>
</organism>